<comment type="caution">
    <text evidence="8">The sequence shown here is derived from an EMBL/GenBank/DDBJ whole genome shotgun (WGS) entry which is preliminary data.</text>
</comment>
<dbReference type="Pfam" id="PF02687">
    <property type="entry name" value="FtsX"/>
    <property type="match status" value="2"/>
</dbReference>
<evidence type="ECO:0000313" key="8">
    <source>
        <dbReference type="EMBL" id="MFC3881750.1"/>
    </source>
</evidence>
<evidence type="ECO:0000256" key="6">
    <source>
        <dbReference type="SAM" id="Phobius"/>
    </source>
</evidence>
<keyword evidence="2" id="KW-1003">Cell membrane</keyword>
<accession>A0ABV8AVT5</accession>
<keyword evidence="5 6" id="KW-0472">Membrane</keyword>
<evidence type="ECO:0000256" key="5">
    <source>
        <dbReference type="ARBA" id="ARBA00023136"/>
    </source>
</evidence>
<evidence type="ECO:0000256" key="4">
    <source>
        <dbReference type="ARBA" id="ARBA00022989"/>
    </source>
</evidence>
<feature type="transmembrane region" description="Helical" evidence="6">
    <location>
        <begin position="732"/>
        <end position="755"/>
    </location>
</feature>
<evidence type="ECO:0000256" key="1">
    <source>
        <dbReference type="ARBA" id="ARBA00004651"/>
    </source>
</evidence>
<feature type="transmembrane region" description="Helical" evidence="6">
    <location>
        <begin position="333"/>
        <end position="360"/>
    </location>
</feature>
<feature type="transmembrane region" description="Helical" evidence="6">
    <location>
        <begin position="427"/>
        <end position="449"/>
    </location>
</feature>
<dbReference type="RefSeq" id="WP_377907100.1">
    <property type="nucleotide sequence ID" value="NZ_JBHRZS010000007.1"/>
</dbReference>
<dbReference type="InterPro" id="IPR003838">
    <property type="entry name" value="ABC3_permease_C"/>
</dbReference>
<evidence type="ECO:0000256" key="2">
    <source>
        <dbReference type="ARBA" id="ARBA00022475"/>
    </source>
</evidence>
<evidence type="ECO:0000313" key="9">
    <source>
        <dbReference type="Proteomes" id="UP001595805"/>
    </source>
</evidence>
<keyword evidence="9" id="KW-1185">Reference proteome</keyword>
<feature type="transmembrane region" description="Helical" evidence="6">
    <location>
        <begin position="286"/>
        <end position="312"/>
    </location>
</feature>
<feature type="transmembrane region" description="Helical" evidence="6">
    <location>
        <begin position="380"/>
        <end position="406"/>
    </location>
</feature>
<protein>
    <submittedName>
        <fullName evidence="8">FtsX-like permease family protein</fullName>
    </submittedName>
</protein>
<comment type="subcellular location">
    <subcellularLocation>
        <location evidence="1">Cell membrane</location>
        <topology evidence="1">Multi-pass membrane protein</topology>
    </subcellularLocation>
</comment>
<sequence>MWLNNLKIAFRGFARNKTFTLLNLLSLMAGLFVAYVGISYLSFEKSYDQFHADSENIYRLARSYRSQDYSVIGFPNWNGTEAQTQLDQAEILKSATGVTEVTQFITSPYTEFITSDQKEIGAEGILTTNTPAAFIKMFTWRPILGELEAFATGSKKLILTHSLAENLFGTNYRYDESIINSAIKIANEDYVLAAVIKDVPKNSHFDFNLALSENRLDYWGSRIYVQSAQGVSLDVLNQGVNEAFAGFNPQLAADPLYKGHFLQPIESIHLESNILYELKQPGNKTYILLISFFAFFILIISIFNYANLTLAIKSKEGKSIGVRKAMGAQNSSIAAQFLFEGVLLALIALPLTGILIAFLISPFNDLMGVEVASNIFLEPSVLLILVSLAVLVGLLAGLSPAIYLGMQGTISLFKSSIQEKSFQQFTVRKYLVISQFVILIGISSVSVFITQQMNFVENKDLGFRRDGIVYVETSPDKLDVFQQSLRQIPGVIQVGNGSSFGLEPFNQGTYKIEGSETIFDDSNEIYLDFEAFEAYEIESSLSEVPKSRTTLINRTAAEKLAAFLGVNIEELIGKEIVTEPEYVDEESGQVGFPFTIAGIFEDIHLFSLHEKVAPYFLTLSESVRMGGQSIISYNTNSEVAVLQAIEREYAKLEESFPLELQFLKDNVQQLYEQDKQTATLVFYFNVIAIFAAALGIIGVTIFLTVARTKEIGIRKVLGASVFSIVKSSTREYMLLVLIAFVLAVPLGYLAVSTWLANFAYRIAINPLIFFGVGALVLIFTAGVVGSIAFNAAQANPVNSIKAE</sequence>
<evidence type="ECO:0000256" key="3">
    <source>
        <dbReference type="ARBA" id="ARBA00022692"/>
    </source>
</evidence>
<dbReference type="PANTHER" id="PTHR30572">
    <property type="entry name" value="MEMBRANE COMPONENT OF TRANSPORTER-RELATED"/>
    <property type="match status" value="1"/>
</dbReference>
<keyword evidence="3 6" id="KW-0812">Transmembrane</keyword>
<feature type="domain" description="ABC3 transporter permease C-terminal" evidence="7">
    <location>
        <begin position="684"/>
        <end position="791"/>
    </location>
</feature>
<evidence type="ECO:0000259" key="7">
    <source>
        <dbReference type="Pfam" id="PF02687"/>
    </source>
</evidence>
<feature type="domain" description="ABC3 transporter permease C-terminal" evidence="7">
    <location>
        <begin position="292"/>
        <end position="403"/>
    </location>
</feature>
<feature type="transmembrane region" description="Helical" evidence="6">
    <location>
        <begin position="21"/>
        <end position="43"/>
    </location>
</feature>
<name>A0ABV8AVT5_9BACT</name>
<feature type="transmembrane region" description="Helical" evidence="6">
    <location>
        <begin position="680"/>
        <end position="705"/>
    </location>
</feature>
<dbReference type="EMBL" id="JBHRZS010000007">
    <property type="protein sequence ID" value="MFC3881750.1"/>
    <property type="molecule type" value="Genomic_DNA"/>
</dbReference>
<reference evidence="9" key="1">
    <citation type="journal article" date="2019" name="Int. J. Syst. Evol. Microbiol.">
        <title>The Global Catalogue of Microorganisms (GCM) 10K type strain sequencing project: providing services to taxonomists for standard genome sequencing and annotation.</title>
        <authorList>
            <consortium name="The Broad Institute Genomics Platform"/>
            <consortium name="The Broad Institute Genome Sequencing Center for Infectious Disease"/>
            <person name="Wu L."/>
            <person name="Ma J."/>
        </authorList>
    </citation>
    <scope>NUCLEOTIDE SEQUENCE [LARGE SCALE GENOMIC DNA]</scope>
    <source>
        <strain evidence="9">CCUG 60523</strain>
    </source>
</reference>
<feature type="transmembrane region" description="Helical" evidence="6">
    <location>
        <begin position="767"/>
        <end position="792"/>
    </location>
</feature>
<organism evidence="8 9">
    <name type="scientific">Algoriphagus namhaensis</name>
    <dbReference type="NCBI Taxonomy" id="915353"/>
    <lineage>
        <taxon>Bacteria</taxon>
        <taxon>Pseudomonadati</taxon>
        <taxon>Bacteroidota</taxon>
        <taxon>Cytophagia</taxon>
        <taxon>Cytophagales</taxon>
        <taxon>Cyclobacteriaceae</taxon>
        <taxon>Algoriphagus</taxon>
    </lineage>
</organism>
<dbReference type="Proteomes" id="UP001595805">
    <property type="component" value="Unassembled WGS sequence"/>
</dbReference>
<dbReference type="PANTHER" id="PTHR30572:SF18">
    <property type="entry name" value="ABC-TYPE MACROLIDE FAMILY EXPORT SYSTEM PERMEASE COMPONENT 2"/>
    <property type="match status" value="1"/>
</dbReference>
<keyword evidence="4 6" id="KW-1133">Transmembrane helix</keyword>
<gene>
    <name evidence="8" type="ORF">ACFOSV_16260</name>
</gene>
<proteinExistence type="predicted"/>
<dbReference type="InterPro" id="IPR050250">
    <property type="entry name" value="Macrolide_Exporter_MacB"/>
</dbReference>